<name>A0A5N5KRD5_PANHP</name>
<dbReference type="PRINTS" id="PR00014">
    <property type="entry name" value="FNTYPEIII"/>
</dbReference>
<reference evidence="6 7" key="1">
    <citation type="submission" date="2019-06" db="EMBL/GenBank/DDBJ databases">
        <title>A chromosome-scale genome assembly of the striped catfish, Pangasianodon hypophthalmus.</title>
        <authorList>
            <person name="Wen M."/>
            <person name="Zahm M."/>
            <person name="Roques C."/>
            <person name="Cabau C."/>
            <person name="Klopp C."/>
            <person name="Donnadieu C."/>
            <person name="Jouanno E."/>
            <person name="Avarre J.-C."/>
            <person name="Campet M."/>
            <person name="Ha T.T.T."/>
            <person name="Dugue R."/>
            <person name="Lampietro C."/>
            <person name="Louis A."/>
            <person name="Herpin A."/>
            <person name="Echchiki A."/>
            <person name="Berthelot C."/>
            <person name="Parey E."/>
            <person name="Roest-Crollius H."/>
            <person name="Braasch I."/>
            <person name="Postlethwait J."/>
            <person name="Bobe J."/>
            <person name="Montfort J."/>
            <person name="Bouchez O."/>
            <person name="Begum T."/>
            <person name="Schartl M."/>
            <person name="Guiguen Y."/>
        </authorList>
    </citation>
    <scope>NUCLEOTIDE SEQUENCE [LARGE SCALE GENOMIC DNA]</scope>
    <source>
        <strain evidence="6 7">Indonesia</strain>
        <tissue evidence="6">Blood</tissue>
    </source>
</reference>
<dbReference type="PROSITE" id="PS50853">
    <property type="entry name" value="FN3"/>
    <property type="match status" value="5"/>
</dbReference>
<feature type="domain" description="Fibronectin type-III" evidence="5">
    <location>
        <begin position="491"/>
        <end position="586"/>
    </location>
</feature>
<dbReference type="InterPro" id="IPR007110">
    <property type="entry name" value="Ig-like_dom"/>
</dbReference>
<organism evidence="6 7">
    <name type="scientific">Pangasianodon hypophthalmus</name>
    <name type="common">Striped catfish</name>
    <name type="synonym">Helicophagus hypophthalmus</name>
    <dbReference type="NCBI Taxonomy" id="310915"/>
    <lineage>
        <taxon>Eukaryota</taxon>
        <taxon>Metazoa</taxon>
        <taxon>Chordata</taxon>
        <taxon>Craniata</taxon>
        <taxon>Vertebrata</taxon>
        <taxon>Euteleostomi</taxon>
        <taxon>Actinopterygii</taxon>
        <taxon>Neopterygii</taxon>
        <taxon>Teleostei</taxon>
        <taxon>Ostariophysi</taxon>
        <taxon>Siluriformes</taxon>
        <taxon>Pangasiidae</taxon>
        <taxon>Pangasianodon</taxon>
    </lineage>
</organism>
<feature type="domain" description="Fibronectin type-III" evidence="5">
    <location>
        <begin position="793"/>
        <end position="889"/>
    </location>
</feature>
<dbReference type="InterPro" id="IPR003961">
    <property type="entry name" value="FN3_dom"/>
</dbReference>
<proteinExistence type="predicted"/>
<dbReference type="FunFam" id="2.60.40.10:FF:000069">
    <property type="entry name" value="Alpha-protein kinase 3"/>
    <property type="match status" value="1"/>
</dbReference>
<comment type="caution">
    <text evidence="6">The sequence shown here is derived from an EMBL/GenBank/DDBJ whole genome shotgun (WGS) entry which is preliminary data.</text>
</comment>
<dbReference type="PANTHER" id="PTHR13817:SF89">
    <property type="entry name" value="MYOMESIN-3"/>
    <property type="match status" value="1"/>
</dbReference>
<evidence type="ECO:0000313" key="7">
    <source>
        <dbReference type="Proteomes" id="UP000327468"/>
    </source>
</evidence>
<dbReference type="Gene3D" id="2.60.40.10">
    <property type="entry name" value="Immunoglobulins"/>
    <property type="match status" value="9"/>
</dbReference>
<dbReference type="InterPro" id="IPR050964">
    <property type="entry name" value="Striated_Muscle_Regulatory"/>
</dbReference>
<feature type="domain" description="Fibronectin type-III" evidence="5">
    <location>
        <begin position="589"/>
        <end position="685"/>
    </location>
</feature>
<dbReference type="Pfam" id="PF07679">
    <property type="entry name" value="I-set"/>
    <property type="match status" value="2"/>
</dbReference>
<dbReference type="CDD" id="cd00063">
    <property type="entry name" value="FN3"/>
    <property type="match status" value="5"/>
</dbReference>
<dbReference type="GO" id="GO:0045214">
    <property type="term" value="P:sarcomere organization"/>
    <property type="evidence" value="ECO:0007669"/>
    <property type="project" value="TreeGrafter"/>
</dbReference>
<dbReference type="InterPro" id="IPR003599">
    <property type="entry name" value="Ig_sub"/>
</dbReference>
<evidence type="ECO:0008006" key="8">
    <source>
        <dbReference type="Google" id="ProtNLM"/>
    </source>
</evidence>
<dbReference type="InterPro" id="IPR036179">
    <property type="entry name" value="Ig-like_dom_sf"/>
</dbReference>
<dbReference type="Proteomes" id="UP000327468">
    <property type="component" value="Chromosome 22"/>
</dbReference>
<sequence length="1087" mass="122378">MAAKRVTYRCQEEEKGQMSHSMELSSQIKKKKFKSSDEEASLSEFYPIIPGNIMSVKEILTEPKFPRHRTWEVLRETMDNDELRERDQWTMFGNEAEKVEIEVIRNQHMVRQRMDRMALRKEAERKISTHLKFLDDLSMKTPDFSIPLRPHTVWEGMAVKLSCTVEGCPSPHVTWYKDGVPLTASSQPWNYKLLQKYGLNMLEIRRCSVADAGEYKVVAKSSLGEATTYATLVVNSKRGLEAGMKHTQAVVPVMEEEALFDTTFPPSYIKEGDTLTLSCRFTFPLLPFQQDVAWFRDGVLLRASGRLDIHTTLRSSTLSLKGMHKEHEGLYTVRLRTRDGITEHSAYVYVKDGPAAVPGAPGSPLHLKCSDVNRDYVFLSWEPPSADGAGPVQGYYIERCEVGTGKWLFCNELVQKLCHYPVMGLKENTMYQFRVCAVNQAGVGRPSKLSKPIITSDPMEPSRTMVVKVDRGREIVITKDQLESQIRVPFSPTDVRVCELSDTYVVMCWTEPDPRGKEPLTYFVERSIAGQESWHLASLDMTINATRFAAYDLQKGVAYCFRVRSVNKYGISDPSEPSQPVSLGEALDVPAAPHCVQAIRDTDRSILLMWKEPKSTEGILGYYLYCNELGSSEWRTINNKPVTSTRFLVHGLRTNKKYVFRVKSVGRAGNSRYSDESEPILVQAAKFAPSAPSAISLLHCTGTEMVIGWRAPVNNGGDPVHGYYLDQREKSQSTWSEVNVKPVKERVYTVPGLLEGCYYQFRVIAANMVGVGKPSGPSEAFLCEKWTMPEPGCPYDLELREVRQESLVLLWAEPLYQGQSQITGYVVEISEGEDSEDWTAVTQEPITDTYLKVSGLKAGQTYRLRVCAINNAGVGRPSFPTDPIKAQADPATRDIEIGVDNDGFICLSFEAPETLDQIQFEWKKNYKKAIDAGRAHLETKQNKSVLTFSAAAEEDLGLYTAEVIGRPDISSSFNFTAEDLERLMELSWHIRNPLIALRSEGWQVDVSEQGNVRLWLQTEPLSNAAELHMILNDREISSTPARKINFDKANGLVEILFDQLSKEDEGSYTAQLKDGRAKNQFTPCPGG</sequence>
<dbReference type="CDD" id="cd00096">
    <property type="entry name" value="Ig"/>
    <property type="match status" value="1"/>
</dbReference>
<dbReference type="InterPro" id="IPR013098">
    <property type="entry name" value="Ig_I-set"/>
</dbReference>
<feature type="domain" description="Fibronectin type-III" evidence="5">
    <location>
        <begin position="691"/>
        <end position="785"/>
    </location>
</feature>
<evidence type="ECO:0000259" key="4">
    <source>
        <dbReference type="PROSITE" id="PS50835"/>
    </source>
</evidence>
<dbReference type="SMART" id="SM00408">
    <property type="entry name" value="IGc2"/>
    <property type="match status" value="2"/>
</dbReference>
<accession>A0A5N5KRD5</accession>
<evidence type="ECO:0000256" key="1">
    <source>
        <dbReference type="ARBA" id="ARBA00022737"/>
    </source>
</evidence>
<keyword evidence="1" id="KW-0677">Repeat</keyword>
<protein>
    <recommendedName>
        <fullName evidence="8">Myomesin-3</fullName>
    </recommendedName>
</protein>
<feature type="domain" description="Ig-like" evidence="4">
    <location>
        <begin position="252"/>
        <end position="349"/>
    </location>
</feature>
<dbReference type="EMBL" id="VFJC01000023">
    <property type="protein sequence ID" value="KAB5532943.1"/>
    <property type="molecule type" value="Genomic_DNA"/>
</dbReference>
<dbReference type="AlphaFoldDB" id="A0A5N5KRD5"/>
<keyword evidence="2" id="KW-0393">Immunoglobulin domain</keyword>
<dbReference type="PANTHER" id="PTHR13817">
    <property type="entry name" value="TITIN"/>
    <property type="match status" value="1"/>
</dbReference>
<dbReference type="PROSITE" id="PS50835">
    <property type="entry name" value="IG_LIKE"/>
    <property type="match status" value="3"/>
</dbReference>
<feature type="domain" description="Fibronectin type-III" evidence="5">
    <location>
        <begin position="363"/>
        <end position="458"/>
    </location>
</feature>
<feature type="domain" description="Ig-like" evidence="4">
    <location>
        <begin position="142"/>
        <end position="233"/>
    </location>
</feature>
<keyword evidence="7" id="KW-1185">Reference proteome</keyword>
<dbReference type="InterPro" id="IPR003598">
    <property type="entry name" value="Ig_sub2"/>
</dbReference>
<dbReference type="Pfam" id="PF00041">
    <property type="entry name" value="fn3"/>
    <property type="match status" value="5"/>
</dbReference>
<dbReference type="FunFam" id="2.60.40.10:FF:000029">
    <property type="entry name" value="Myomesin 1"/>
    <property type="match status" value="3"/>
</dbReference>
<dbReference type="SMART" id="SM00060">
    <property type="entry name" value="FN3"/>
    <property type="match status" value="5"/>
</dbReference>
<dbReference type="FunFam" id="2.60.40.10:FF:000197">
    <property type="entry name" value="Myomesin 1"/>
    <property type="match status" value="1"/>
</dbReference>
<evidence type="ECO:0000313" key="6">
    <source>
        <dbReference type="EMBL" id="KAB5532943.1"/>
    </source>
</evidence>
<feature type="domain" description="Ig-like" evidence="4">
    <location>
        <begin position="877"/>
        <end position="976"/>
    </location>
</feature>
<dbReference type="InterPro" id="IPR036116">
    <property type="entry name" value="FN3_sf"/>
</dbReference>
<evidence type="ECO:0000256" key="2">
    <source>
        <dbReference type="ARBA" id="ARBA00023319"/>
    </source>
</evidence>
<dbReference type="InterPro" id="IPR013783">
    <property type="entry name" value="Ig-like_fold"/>
</dbReference>
<dbReference type="SUPFAM" id="SSF48726">
    <property type="entry name" value="Immunoglobulin"/>
    <property type="match status" value="2"/>
</dbReference>
<dbReference type="FunFam" id="2.60.40.10:FF:000192">
    <property type="entry name" value="Myomesin 1"/>
    <property type="match status" value="1"/>
</dbReference>
<evidence type="ECO:0000259" key="5">
    <source>
        <dbReference type="PROSITE" id="PS50853"/>
    </source>
</evidence>
<feature type="region of interest" description="Disordered" evidence="3">
    <location>
        <begin position="1"/>
        <end position="23"/>
    </location>
</feature>
<evidence type="ECO:0000256" key="3">
    <source>
        <dbReference type="SAM" id="MobiDB-lite"/>
    </source>
</evidence>
<dbReference type="SMART" id="SM00409">
    <property type="entry name" value="IG"/>
    <property type="match status" value="3"/>
</dbReference>
<dbReference type="SUPFAM" id="SSF49265">
    <property type="entry name" value="Fibronectin type III"/>
    <property type="match status" value="4"/>
</dbReference>
<dbReference type="GO" id="GO:0031430">
    <property type="term" value="C:M band"/>
    <property type="evidence" value="ECO:0007669"/>
    <property type="project" value="TreeGrafter"/>
</dbReference>
<gene>
    <name evidence="6" type="ORF">PHYPO_G00125870</name>
</gene>